<dbReference type="RefSeq" id="WP_246145078.1">
    <property type="nucleotide sequence ID" value="NZ_BJYM01000005.1"/>
</dbReference>
<feature type="transmembrane region" description="Helical" evidence="6">
    <location>
        <begin position="182"/>
        <end position="207"/>
    </location>
</feature>
<feature type="transmembrane region" description="Helical" evidence="6">
    <location>
        <begin position="400"/>
        <end position="422"/>
    </location>
</feature>
<dbReference type="Proteomes" id="UP000321558">
    <property type="component" value="Unassembled WGS sequence"/>
</dbReference>
<evidence type="ECO:0000313" key="8">
    <source>
        <dbReference type="EMBL" id="GEN86675.1"/>
    </source>
</evidence>
<dbReference type="AlphaFoldDB" id="A0A511ZGW0"/>
<proteinExistence type="predicted"/>
<dbReference type="Gene3D" id="1.20.1250.20">
    <property type="entry name" value="MFS general substrate transporter like domains"/>
    <property type="match status" value="1"/>
</dbReference>
<accession>A0A511ZGW0</accession>
<dbReference type="InterPro" id="IPR020846">
    <property type="entry name" value="MFS_dom"/>
</dbReference>
<reference evidence="8 9" key="1">
    <citation type="submission" date="2019-07" db="EMBL/GenBank/DDBJ databases">
        <title>Whole genome shotgun sequence of Oceanobacillus sojae NBRC 105379.</title>
        <authorList>
            <person name="Hosoyama A."/>
            <person name="Uohara A."/>
            <person name="Ohji S."/>
            <person name="Ichikawa N."/>
        </authorList>
    </citation>
    <scope>NUCLEOTIDE SEQUENCE [LARGE SCALE GENOMIC DNA]</scope>
    <source>
        <strain evidence="8 9">NBRC 105379</strain>
    </source>
</reference>
<organism evidence="8 9">
    <name type="scientific">Oceanobacillus sojae</name>
    <dbReference type="NCBI Taxonomy" id="582851"/>
    <lineage>
        <taxon>Bacteria</taxon>
        <taxon>Bacillati</taxon>
        <taxon>Bacillota</taxon>
        <taxon>Bacilli</taxon>
        <taxon>Bacillales</taxon>
        <taxon>Bacillaceae</taxon>
        <taxon>Oceanobacillus</taxon>
    </lineage>
</organism>
<evidence type="ECO:0000256" key="4">
    <source>
        <dbReference type="ARBA" id="ARBA00022989"/>
    </source>
</evidence>
<evidence type="ECO:0000256" key="1">
    <source>
        <dbReference type="ARBA" id="ARBA00004651"/>
    </source>
</evidence>
<dbReference type="GO" id="GO:0022857">
    <property type="term" value="F:transmembrane transporter activity"/>
    <property type="evidence" value="ECO:0007669"/>
    <property type="project" value="InterPro"/>
</dbReference>
<keyword evidence="4 6" id="KW-1133">Transmembrane helix</keyword>
<keyword evidence="2" id="KW-0813">Transport</keyword>
<evidence type="ECO:0000256" key="6">
    <source>
        <dbReference type="SAM" id="Phobius"/>
    </source>
</evidence>
<dbReference type="GO" id="GO:0005886">
    <property type="term" value="C:plasma membrane"/>
    <property type="evidence" value="ECO:0007669"/>
    <property type="project" value="UniProtKB-SubCell"/>
</dbReference>
<name>A0A511ZGW0_9BACI</name>
<feature type="transmembrane region" description="Helical" evidence="6">
    <location>
        <begin position="151"/>
        <end position="170"/>
    </location>
</feature>
<sequence length="429" mass="44507">MKEKKEQINEYIESPEKQQQLYKRTLMVVILAQIFGGAGLAVGVTVGALLAQDLLGSDSVTGLPSMLFTLGAAGAALFVGRASQRYGRRFGLTAGFLGGALGAVGIIIAAVSENIILLFFALLVYGAGSATNLQARYAGTDLANSNQRAKAVSMAMVSSTLGAVAGPNLVSVMGNVAESIGIPALAGPFILAAAAYFFAGLIFFILLRPDPFIVAKEIRLAEAITNTQSAAAEEETLEKDKRGIFAGAFIMIISQFTMVAIMTMTPIHMGHHGHGLSDVGFVIGLHVGAMYLPSLITGYLVDKVGRVNMAFASGITLMLAGISAAFGPAESTMAHVIALVLLGLGWNFGLISGTAMLVDATPANTRAKSQGSVDVWISLAGAIGGGLSGVIVAQASYMTLTLSGALLAVSIIPVVILTVGYLRGWRWNH</sequence>
<dbReference type="PROSITE" id="PS50850">
    <property type="entry name" value="MFS"/>
    <property type="match status" value="1"/>
</dbReference>
<comment type="caution">
    <text evidence="8">The sequence shown here is derived from an EMBL/GenBank/DDBJ whole genome shotgun (WGS) entry which is preliminary data.</text>
</comment>
<evidence type="ECO:0000256" key="2">
    <source>
        <dbReference type="ARBA" id="ARBA00022448"/>
    </source>
</evidence>
<feature type="transmembrane region" description="Helical" evidence="6">
    <location>
        <begin position="279"/>
        <end position="301"/>
    </location>
</feature>
<dbReference type="Pfam" id="PF07690">
    <property type="entry name" value="MFS_1"/>
    <property type="match status" value="1"/>
</dbReference>
<feature type="transmembrane region" description="Helical" evidence="6">
    <location>
        <begin position="308"/>
        <end position="327"/>
    </location>
</feature>
<feature type="transmembrane region" description="Helical" evidence="6">
    <location>
        <begin position="244"/>
        <end position="267"/>
    </location>
</feature>
<feature type="transmembrane region" description="Helical" evidence="6">
    <location>
        <begin position="92"/>
        <end position="111"/>
    </location>
</feature>
<gene>
    <name evidence="8" type="primary">ydeG</name>
    <name evidence="8" type="ORF">OSO01_14140</name>
</gene>
<feature type="transmembrane region" description="Helical" evidence="6">
    <location>
        <begin position="62"/>
        <end position="80"/>
    </location>
</feature>
<dbReference type="EMBL" id="BJYM01000005">
    <property type="protein sequence ID" value="GEN86675.1"/>
    <property type="molecule type" value="Genomic_DNA"/>
</dbReference>
<keyword evidence="5 6" id="KW-0472">Membrane</keyword>
<feature type="transmembrane region" description="Helical" evidence="6">
    <location>
        <begin position="333"/>
        <end position="361"/>
    </location>
</feature>
<dbReference type="InterPro" id="IPR036259">
    <property type="entry name" value="MFS_trans_sf"/>
</dbReference>
<dbReference type="PANTHER" id="PTHR23534">
    <property type="entry name" value="MFS PERMEASE"/>
    <property type="match status" value="1"/>
</dbReference>
<comment type="subcellular location">
    <subcellularLocation>
        <location evidence="1">Cell membrane</location>
        <topology evidence="1">Multi-pass membrane protein</topology>
    </subcellularLocation>
</comment>
<dbReference type="InterPro" id="IPR011701">
    <property type="entry name" value="MFS"/>
</dbReference>
<dbReference type="PANTHER" id="PTHR23534:SF1">
    <property type="entry name" value="MAJOR FACILITATOR SUPERFAMILY PROTEIN"/>
    <property type="match status" value="1"/>
</dbReference>
<keyword evidence="3 6" id="KW-0812">Transmembrane</keyword>
<feature type="transmembrane region" description="Helical" evidence="6">
    <location>
        <begin position="117"/>
        <end position="139"/>
    </location>
</feature>
<feature type="transmembrane region" description="Helical" evidence="6">
    <location>
        <begin position="373"/>
        <end position="394"/>
    </location>
</feature>
<evidence type="ECO:0000313" key="9">
    <source>
        <dbReference type="Proteomes" id="UP000321558"/>
    </source>
</evidence>
<dbReference type="STRING" id="582851.GCA_900162665_03142"/>
<protein>
    <submittedName>
        <fullName evidence="8">Putative MFS-type transporter YdeG</fullName>
    </submittedName>
</protein>
<dbReference type="SUPFAM" id="SSF103473">
    <property type="entry name" value="MFS general substrate transporter"/>
    <property type="match status" value="1"/>
</dbReference>
<feature type="domain" description="Major facilitator superfamily (MFS) profile" evidence="7">
    <location>
        <begin position="25"/>
        <end position="422"/>
    </location>
</feature>
<keyword evidence="9" id="KW-1185">Reference proteome</keyword>
<feature type="transmembrane region" description="Helical" evidence="6">
    <location>
        <begin position="26"/>
        <end position="50"/>
    </location>
</feature>
<evidence type="ECO:0000259" key="7">
    <source>
        <dbReference type="PROSITE" id="PS50850"/>
    </source>
</evidence>
<evidence type="ECO:0000256" key="3">
    <source>
        <dbReference type="ARBA" id="ARBA00022692"/>
    </source>
</evidence>
<evidence type="ECO:0000256" key="5">
    <source>
        <dbReference type="ARBA" id="ARBA00023136"/>
    </source>
</evidence>